<feature type="transmembrane region" description="Helical" evidence="1">
    <location>
        <begin position="208"/>
        <end position="227"/>
    </location>
</feature>
<feature type="transmembrane region" description="Helical" evidence="1">
    <location>
        <begin position="140"/>
        <end position="163"/>
    </location>
</feature>
<sequence length="493" mass="53974">MNAEPLIVVEPPDSRGLREVRVRGEVVGRAWSPGDLRGLLRRAEVPEDLDLEAGELVDWRGGGSEVWPARPWRRRATSALIAVGLLVTAGVLGKIGKTDVSDALSFGGRVAGATFLFASIVEVIAAICAFDYVGKRRWVYSGAAVLVGVAIALTLNSLLLAMQIDAGEYSPYAWIWPTALIWAFWALRKIRPQQIWRQSPHPKKVATGAAVAGLISIGNLLYSRVYVPYSNPLTMDIAVKFGEPQLNTKRNVLYVPMTVTVKNIGKVPLNILGSLYTVYGRSANFAEKARGIAEWKADIQAGNSLERNASVMGRELISSGEVMVGAGGSFMDPGDVMSEEKILTIPANSEFDSIEGVAQAVTMRSDRATLSSDFASSVTTSWDESLSHAADAPSWVAQPGDEYLRFQARLYYSNEILNATRRPRYATIWWVVNKNANGWQYSYLEATISLKNEEAREPSALDRQETSTSYGLYFFTSATAREPFAALVKPPAR</sequence>
<organism evidence="2 3">
    <name type="scientific">Streptomyces katrae</name>
    <dbReference type="NCBI Taxonomy" id="68223"/>
    <lineage>
        <taxon>Bacteria</taxon>
        <taxon>Bacillati</taxon>
        <taxon>Actinomycetota</taxon>
        <taxon>Actinomycetes</taxon>
        <taxon>Kitasatosporales</taxon>
        <taxon>Streptomycetaceae</taxon>
        <taxon>Streptomyces</taxon>
    </lineage>
</organism>
<protein>
    <submittedName>
        <fullName evidence="2">Uncharacterized protein</fullName>
    </submittedName>
</protein>
<gene>
    <name evidence="2" type="ORF">QEZ40_003461</name>
</gene>
<dbReference type="EMBL" id="JASITI010000003">
    <property type="protein sequence ID" value="MDK9494826.1"/>
    <property type="molecule type" value="Genomic_DNA"/>
</dbReference>
<comment type="caution">
    <text evidence="2">The sequence shown here is derived from an EMBL/GenBank/DDBJ whole genome shotgun (WGS) entry which is preliminary data.</text>
</comment>
<keyword evidence="1" id="KW-0472">Membrane</keyword>
<dbReference type="Proteomes" id="UP001223390">
    <property type="component" value="Unassembled WGS sequence"/>
</dbReference>
<dbReference type="RefSeq" id="WP_285340570.1">
    <property type="nucleotide sequence ID" value="NZ_JASITI010000003.1"/>
</dbReference>
<accession>A0ABT7GNG5</accession>
<evidence type="ECO:0000313" key="3">
    <source>
        <dbReference type="Proteomes" id="UP001223390"/>
    </source>
</evidence>
<feature type="transmembrane region" description="Helical" evidence="1">
    <location>
        <begin position="115"/>
        <end position="133"/>
    </location>
</feature>
<keyword evidence="1" id="KW-0812">Transmembrane</keyword>
<reference evidence="2 3" key="1">
    <citation type="submission" date="2023-05" db="EMBL/GenBank/DDBJ databases">
        <title>Sequencing and Assembly of Streptomyces sp. NP73.</title>
        <authorList>
            <person name="Konwar A.N."/>
            <person name="Saikia K."/>
            <person name="Thakur D."/>
        </authorList>
    </citation>
    <scope>NUCLEOTIDE SEQUENCE [LARGE SCALE GENOMIC DNA]</scope>
    <source>
        <strain evidence="2 3">NP73</strain>
    </source>
</reference>
<evidence type="ECO:0000313" key="2">
    <source>
        <dbReference type="EMBL" id="MDK9494826.1"/>
    </source>
</evidence>
<keyword evidence="1" id="KW-1133">Transmembrane helix</keyword>
<name>A0ABT7GNG5_9ACTN</name>
<feature type="transmembrane region" description="Helical" evidence="1">
    <location>
        <begin position="76"/>
        <end position="95"/>
    </location>
</feature>
<evidence type="ECO:0000256" key="1">
    <source>
        <dbReference type="SAM" id="Phobius"/>
    </source>
</evidence>
<proteinExistence type="predicted"/>
<feature type="transmembrane region" description="Helical" evidence="1">
    <location>
        <begin position="169"/>
        <end position="187"/>
    </location>
</feature>
<keyword evidence="3" id="KW-1185">Reference proteome</keyword>